<dbReference type="InterPro" id="IPR000866">
    <property type="entry name" value="AhpC/TSA"/>
</dbReference>
<dbReference type="AlphaFoldDB" id="A0A9X1V5R6"/>
<evidence type="ECO:0000256" key="4">
    <source>
        <dbReference type="ARBA" id="ARBA00023284"/>
    </source>
</evidence>
<keyword evidence="7" id="KW-1185">Reference proteome</keyword>
<dbReference type="PANTHER" id="PTHR42852">
    <property type="entry name" value="THIOL:DISULFIDE INTERCHANGE PROTEIN DSBE"/>
    <property type="match status" value="1"/>
</dbReference>
<dbReference type="PROSITE" id="PS51257">
    <property type="entry name" value="PROKAR_LIPOPROTEIN"/>
    <property type="match status" value="1"/>
</dbReference>
<keyword evidence="2" id="KW-0201">Cytochrome c-type biogenesis</keyword>
<dbReference type="GO" id="GO:0017004">
    <property type="term" value="P:cytochrome complex assembly"/>
    <property type="evidence" value="ECO:0007669"/>
    <property type="project" value="UniProtKB-KW"/>
</dbReference>
<dbReference type="GO" id="GO:0016491">
    <property type="term" value="F:oxidoreductase activity"/>
    <property type="evidence" value="ECO:0007669"/>
    <property type="project" value="InterPro"/>
</dbReference>
<dbReference type="RefSeq" id="WP_240714793.1">
    <property type="nucleotide sequence ID" value="NZ_JAKVTV010000011.1"/>
</dbReference>
<comment type="caution">
    <text evidence="6">The sequence shown here is derived from an EMBL/GenBank/DDBJ whole genome shotgun (WGS) entry which is preliminary data.</text>
</comment>
<organism evidence="6 7">
    <name type="scientific">Christiangramia lutea</name>
    <dbReference type="NCBI Taxonomy" id="1607951"/>
    <lineage>
        <taxon>Bacteria</taxon>
        <taxon>Pseudomonadati</taxon>
        <taxon>Bacteroidota</taxon>
        <taxon>Flavobacteriia</taxon>
        <taxon>Flavobacteriales</taxon>
        <taxon>Flavobacteriaceae</taxon>
        <taxon>Christiangramia</taxon>
    </lineage>
</organism>
<evidence type="ECO:0000256" key="1">
    <source>
        <dbReference type="ARBA" id="ARBA00004196"/>
    </source>
</evidence>
<reference evidence="6" key="1">
    <citation type="submission" date="2022-03" db="EMBL/GenBank/DDBJ databases">
        <title>Gramella crocea sp. nov., isolated from activated sludge of a seafood processing plant.</title>
        <authorList>
            <person name="Zhang X."/>
        </authorList>
    </citation>
    <scope>NUCLEOTIDE SEQUENCE</scope>
    <source>
        <strain evidence="6">YJ019</strain>
    </source>
</reference>
<dbReference type="PROSITE" id="PS51352">
    <property type="entry name" value="THIOREDOXIN_2"/>
    <property type="match status" value="1"/>
</dbReference>
<protein>
    <submittedName>
        <fullName evidence="6">AhpC/TSA family protein</fullName>
    </submittedName>
</protein>
<dbReference type="Pfam" id="PF00578">
    <property type="entry name" value="AhpC-TSA"/>
    <property type="match status" value="1"/>
</dbReference>
<sequence>MKRIILIILFPIILIGCKNENKKQKEIENKNYQISANITGLKDGSKVLISNATNGKVLDSTILTNGKFKSEGSIENPPIQVNIMIQNDEERVSSFIYIGNENIQIEGNKDEFPNDIKITGSKYHQYKKDLDQRTDSLNNLRSNHLQTMFSLRRENKWNDSLQNAYWSKEEGIITKIDNQTNQITKNFISENINSDYALSQLIIYKTDFSKDFIEKQIGKLNSEYENSEYSKVLKTYLKNEPLSTGDKFYNFSAENQKGNKVNFSDFFEDKYVLLEFYSPYCSWCLKALPEIKKLSKEKSDQLEIVTVNVDKNKEDWLQKYKSNNITWTSLYDENGRYSDVYTKYRVFATPTYYLFDNNGTVVEKWDGYNDNLTDQIGKRIKNGG</sequence>
<dbReference type="EMBL" id="JAKVTV010000011">
    <property type="protein sequence ID" value="MCH4824628.1"/>
    <property type="molecule type" value="Genomic_DNA"/>
</dbReference>
<dbReference type="Pfam" id="PF14289">
    <property type="entry name" value="DUF4369"/>
    <property type="match status" value="1"/>
</dbReference>
<dbReference type="PANTHER" id="PTHR42852:SF6">
    <property type="entry name" value="THIOL:DISULFIDE INTERCHANGE PROTEIN DSBE"/>
    <property type="match status" value="1"/>
</dbReference>
<dbReference type="SUPFAM" id="SSF52833">
    <property type="entry name" value="Thioredoxin-like"/>
    <property type="match status" value="1"/>
</dbReference>
<dbReference type="Proteomes" id="UP001139226">
    <property type="component" value="Unassembled WGS sequence"/>
</dbReference>
<accession>A0A9X1V5R6</accession>
<dbReference type="GO" id="GO:0016209">
    <property type="term" value="F:antioxidant activity"/>
    <property type="evidence" value="ECO:0007669"/>
    <property type="project" value="InterPro"/>
</dbReference>
<dbReference type="GO" id="GO:0030313">
    <property type="term" value="C:cell envelope"/>
    <property type="evidence" value="ECO:0007669"/>
    <property type="project" value="UniProtKB-SubCell"/>
</dbReference>
<dbReference type="Gene3D" id="3.40.30.10">
    <property type="entry name" value="Glutaredoxin"/>
    <property type="match status" value="1"/>
</dbReference>
<dbReference type="InterPro" id="IPR036249">
    <property type="entry name" value="Thioredoxin-like_sf"/>
</dbReference>
<evidence type="ECO:0000313" key="7">
    <source>
        <dbReference type="Proteomes" id="UP001139226"/>
    </source>
</evidence>
<dbReference type="CDD" id="cd02966">
    <property type="entry name" value="TlpA_like_family"/>
    <property type="match status" value="1"/>
</dbReference>
<proteinExistence type="predicted"/>
<evidence type="ECO:0000259" key="5">
    <source>
        <dbReference type="PROSITE" id="PS51352"/>
    </source>
</evidence>
<gene>
    <name evidence="6" type="ORF">ML462_15750</name>
</gene>
<feature type="domain" description="Thioredoxin" evidence="5">
    <location>
        <begin position="242"/>
        <end position="384"/>
    </location>
</feature>
<comment type="subcellular location">
    <subcellularLocation>
        <location evidence="1">Cell envelope</location>
    </subcellularLocation>
</comment>
<dbReference type="InterPro" id="IPR050553">
    <property type="entry name" value="Thioredoxin_ResA/DsbE_sf"/>
</dbReference>
<dbReference type="InterPro" id="IPR025380">
    <property type="entry name" value="DUF4369"/>
</dbReference>
<dbReference type="InterPro" id="IPR013766">
    <property type="entry name" value="Thioredoxin_domain"/>
</dbReference>
<evidence type="ECO:0000256" key="2">
    <source>
        <dbReference type="ARBA" id="ARBA00022748"/>
    </source>
</evidence>
<keyword evidence="4" id="KW-0676">Redox-active center</keyword>
<evidence type="ECO:0000256" key="3">
    <source>
        <dbReference type="ARBA" id="ARBA00023157"/>
    </source>
</evidence>
<evidence type="ECO:0000313" key="6">
    <source>
        <dbReference type="EMBL" id="MCH4824628.1"/>
    </source>
</evidence>
<name>A0A9X1V5R6_9FLAO</name>
<keyword evidence="3" id="KW-1015">Disulfide bond</keyword>